<evidence type="ECO:0000256" key="1">
    <source>
        <dbReference type="SAM" id="Coils"/>
    </source>
</evidence>
<organism evidence="4 5">
    <name type="scientific">Nesidiocoris tenuis</name>
    <dbReference type="NCBI Taxonomy" id="355587"/>
    <lineage>
        <taxon>Eukaryota</taxon>
        <taxon>Metazoa</taxon>
        <taxon>Ecdysozoa</taxon>
        <taxon>Arthropoda</taxon>
        <taxon>Hexapoda</taxon>
        <taxon>Insecta</taxon>
        <taxon>Pterygota</taxon>
        <taxon>Neoptera</taxon>
        <taxon>Paraneoptera</taxon>
        <taxon>Hemiptera</taxon>
        <taxon>Heteroptera</taxon>
        <taxon>Panheteroptera</taxon>
        <taxon>Cimicomorpha</taxon>
        <taxon>Miridae</taxon>
        <taxon>Dicyphina</taxon>
        <taxon>Nesidiocoris</taxon>
    </lineage>
</organism>
<keyword evidence="1" id="KW-0175">Coiled coil</keyword>
<keyword evidence="3" id="KW-0472">Membrane</keyword>
<evidence type="ECO:0000256" key="2">
    <source>
        <dbReference type="SAM" id="MobiDB-lite"/>
    </source>
</evidence>
<feature type="compositionally biased region" description="Basic and acidic residues" evidence="2">
    <location>
        <begin position="1"/>
        <end position="16"/>
    </location>
</feature>
<gene>
    <name evidence="4" type="ORF">NTJ_01491</name>
</gene>
<evidence type="ECO:0000313" key="5">
    <source>
        <dbReference type="Proteomes" id="UP001307889"/>
    </source>
</evidence>
<sequence>MSNLFADDKVAKGEKKISKKPVKPLDKQTSIKSSKSSKKRAKENDYLLEAIHNLKLRIKKSWKFATCFMQNCYPGLRTLEYYRKIRHHHKCECTHRTKKSKKRKESSSVSKRRHQGVITAQQKAITSSLVDEPKNKNTQLVMADKTLRDIGGIFIDKKNGIPKPQEVHLVLEPPTYVPSTDDTITAYSEDIGSYPDGGWLGYMKNVFQTFASFLHDDDGGFLSSVFFKWACFLSVPVVFLLRTHYLFLRRKYEDLSGKLETVQNENQHLKLECGNLERAFSSRLLTMPSPSRDTLKRINSDLKVISENTLKLKNELNQTSASKMQLIKELENADIFLTNLKKKYSSITKKTK</sequence>
<accession>A0ABN7ABK1</accession>
<evidence type="ECO:0000256" key="3">
    <source>
        <dbReference type="SAM" id="Phobius"/>
    </source>
</evidence>
<dbReference type="EMBL" id="AP028909">
    <property type="protein sequence ID" value="BES88684.1"/>
    <property type="molecule type" value="Genomic_DNA"/>
</dbReference>
<dbReference type="Proteomes" id="UP001307889">
    <property type="component" value="Chromosome 1"/>
</dbReference>
<feature type="coiled-coil region" evidence="1">
    <location>
        <begin position="245"/>
        <end position="279"/>
    </location>
</feature>
<feature type="region of interest" description="Disordered" evidence="2">
    <location>
        <begin position="94"/>
        <end position="117"/>
    </location>
</feature>
<keyword evidence="5" id="KW-1185">Reference proteome</keyword>
<name>A0ABN7ABK1_9HEMI</name>
<keyword evidence="3" id="KW-1133">Transmembrane helix</keyword>
<feature type="compositionally biased region" description="Basic residues" evidence="2">
    <location>
        <begin position="94"/>
        <end position="115"/>
    </location>
</feature>
<feature type="region of interest" description="Disordered" evidence="2">
    <location>
        <begin position="1"/>
        <end position="39"/>
    </location>
</feature>
<keyword evidence="3" id="KW-0812">Transmembrane</keyword>
<feature type="transmembrane region" description="Helical" evidence="3">
    <location>
        <begin position="221"/>
        <end position="241"/>
    </location>
</feature>
<protein>
    <submittedName>
        <fullName evidence="4">Uncharacterized protein</fullName>
    </submittedName>
</protein>
<proteinExistence type="predicted"/>
<reference evidence="4 5" key="1">
    <citation type="submission" date="2023-09" db="EMBL/GenBank/DDBJ databases">
        <title>Nesidiocoris tenuis whole genome shotgun sequence.</title>
        <authorList>
            <person name="Shibata T."/>
            <person name="Shimoda M."/>
            <person name="Kobayashi T."/>
            <person name="Uehara T."/>
        </authorList>
    </citation>
    <scope>NUCLEOTIDE SEQUENCE [LARGE SCALE GENOMIC DNA]</scope>
    <source>
        <strain evidence="4 5">Japan</strain>
    </source>
</reference>
<evidence type="ECO:0000313" key="4">
    <source>
        <dbReference type="EMBL" id="BES88684.1"/>
    </source>
</evidence>